<evidence type="ECO:0000313" key="2">
    <source>
        <dbReference type="EMBL" id="KAG0484950.1"/>
    </source>
</evidence>
<protein>
    <submittedName>
        <fullName evidence="2">Uncharacterized protein</fullName>
    </submittedName>
</protein>
<dbReference type="AlphaFoldDB" id="A0A835RBK9"/>
<sequence length="174" mass="18538">MASGKPPRCRPLSPPAVLLHPLIRPDLGAAFTAASEGRATAAPPSFYEILGLTACATSVEIRRPTGGWLASAIPMLPPADGSVRLQTSLCGSMTHTRRSQIPKRRRTMTGRFQPLAPLSGHRSPSDGGGRGRRISVGRVVENSGTGITVRSCYDRNRLLCLKPCVPNILMGLKC</sequence>
<keyword evidence="3" id="KW-1185">Reference proteome</keyword>
<evidence type="ECO:0000256" key="1">
    <source>
        <dbReference type="SAM" id="MobiDB-lite"/>
    </source>
</evidence>
<dbReference type="EMBL" id="JADCNL010000004">
    <property type="protein sequence ID" value="KAG0484950.1"/>
    <property type="molecule type" value="Genomic_DNA"/>
</dbReference>
<dbReference type="Proteomes" id="UP000636800">
    <property type="component" value="Unassembled WGS sequence"/>
</dbReference>
<gene>
    <name evidence="2" type="ORF">HPP92_009029</name>
</gene>
<evidence type="ECO:0000313" key="3">
    <source>
        <dbReference type="Proteomes" id="UP000636800"/>
    </source>
</evidence>
<accession>A0A835RBK9</accession>
<reference evidence="2 3" key="1">
    <citation type="journal article" date="2020" name="Nat. Food">
        <title>A phased Vanilla planifolia genome enables genetic improvement of flavour and production.</title>
        <authorList>
            <person name="Hasing T."/>
            <person name="Tang H."/>
            <person name="Brym M."/>
            <person name="Khazi F."/>
            <person name="Huang T."/>
            <person name="Chambers A.H."/>
        </authorList>
    </citation>
    <scope>NUCLEOTIDE SEQUENCE [LARGE SCALE GENOMIC DNA]</scope>
    <source>
        <tissue evidence="2">Leaf</tissue>
    </source>
</reference>
<dbReference type="OrthoDB" id="408728at2759"/>
<name>A0A835RBK9_VANPL</name>
<proteinExistence type="predicted"/>
<feature type="region of interest" description="Disordered" evidence="1">
    <location>
        <begin position="113"/>
        <end position="133"/>
    </location>
</feature>
<organism evidence="2 3">
    <name type="scientific">Vanilla planifolia</name>
    <name type="common">Vanilla</name>
    <dbReference type="NCBI Taxonomy" id="51239"/>
    <lineage>
        <taxon>Eukaryota</taxon>
        <taxon>Viridiplantae</taxon>
        <taxon>Streptophyta</taxon>
        <taxon>Embryophyta</taxon>
        <taxon>Tracheophyta</taxon>
        <taxon>Spermatophyta</taxon>
        <taxon>Magnoliopsida</taxon>
        <taxon>Liliopsida</taxon>
        <taxon>Asparagales</taxon>
        <taxon>Orchidaceae</taxon>
        <taxon>Vanilloideae</taxon>
        <taxon>Vanilleae</taxon>
        <taxon>Vanilla</taxon>
    </lineage>
</organism>
<comment type="caution">
    <text evidence="2">The sequence shown here is derived from an EMBL/GenBank/DDBJ whole genome shotgun (WGS) entry which is preliminary data.</text>
</comment>